<dbReference type="VEuPathDB" id="VectorBase:GPAI012635"/>
<proteinExistence type="predicted"/>
<dbReference type="EnsemblMetazoa" id="GPAI012635-RA">
    <property type="protein sequence ID" value="GPAI012635-PA"/>
    <property type="gene ID" value="GPAI012635"/>
</dbReference>
<evidence type="ECO:0000313" key="3">
    <source>
        <dbReference type="Proteomes" id="UP000092445"/>
    </source>
</evidence>
<sequence>MMTAYIPFSNLISSAIPSFISLTASNSVRPMRRLLEISYTPPSASVCSPRVPRTCRLYLPATSSNFALLAANLGTLICTDARMVVPNHHGNPQLRGQRDRQILYRPRHREHKCRHRNHDSPNRIEYNLAKLNQSRQNIDERREDILFIFIFIFLTPVGITKELKMVLNYIS</sequence>
<reference evidence="2" key="2">
    <citation type="submission" date="2020-05" db="UniProtKB">
        <authorList>
            <consortium name="EnsemblMetazoa"/>
        </authorList>
    </citation>
    <scope>IDENTIFICATION</scope>
    <source>
        <strain evidence="2">IAEA</strain>
    </source>
</reference>
<evidence type="ECO:0000313" key="2">
    <source>
        <dbReference type="EnsemblMetazoa" id="GPAI012635-PA"/>
    </source>
</evidence>
<accession>A0A1A9ZF24</accession>
<keyword evidence="1" id="KW-1133">Transmembrane helix</keyword>
<keyword evidence="3" id="KW-1185">Reference proteome</keyword>
<dbReference type="Proteomes" id="UP000092445">
    <property type="component" value="Unassembled WGS sequence"/>
</dbReference>
<keyword evidence="1" id="KW-0472">Membrane</keyword>
<keyword evidence="1" id="KW-0812">Transmembrane</keyword>
<reference evidence="3" key="1">
    <citation type="submission" date="2014-03" db="EMBL/GenBank/DDBJ databases">
        <authorList>
            <person name="Aksoy S."/>
            <person name="Warren W."/>
            <person name="Wilson R.K."/>
        </authorList>
    </citation>
    <scope>NUCLEOTIDE SEQUENCE [LARGE SCALE GENOMIC DNA]</scope>
    <source>
        <strain evidence="3">IAEA</strain>
    </source>
</reference>
<feature type="transmembrane region" description="Helical" evidence="1">
    <location>
        <begin position="145"/>
        <end position="163"/>
    </location>
</feature>
<name>A0A1A9ZF24_GLOPL</name>
<organism evidence="2 3">
    <name type="scientific">Glossina pallidipes</name>
    <name type="common">Tsetse fly</name>
    <dbReference type="NCBI Taxonomy" id="7398"/>
    <lineage>
        <taxon>Eukaryota</taxon>
        <taxon>Metazoa</taxon>
        <taxon>Ecdysozoa</taxon>
        <taxon>Arthropoda</taxon>
        <taxon>Hexapoda</taxon>
        <taxon>Insecta</taxon>
        <taxon>Pterygota</taxon>
        <taxon>Neoptera</taxon>
        <taxon>Endopterygota</taxon>
        <taxon>Diptera</taxon>
        <taxon>Brachycera</taxon>
        <taxon>Muscomorpha</taxon>
        <taxon>Hippoboscoidea</taxon>
        <taxon>Glossinidae</taxon>
        <taxon>Glossina</taxon>
    </lineage>
</organism>
<protein>
    <submittedName>
        <fullName evidence="2">Uncharacterized protein</fullName>
    </submittedName>
</protein>
<evidence type="ECO:0000256" key="1">
    <source>
        <dbReference type="SAM" id="Phobius"/>
    </source>
</evidence>
<dbReference type="AlphaFoldDB" id="A0A1A9ZF24"/>